<dbReference type="Pfam" id="PF00001">
    <property type="entry name" value="7tm_1"/>
    <property type="match status" value="1"/>
</dbReference>
<dbReference type="GeneID" id="105904148"/>
<dbReference type="AlphaFoldDB" id="A0A6P3W3V8"/>
<dbReference type="PANTHER" id="PTHR10489:SF954">
    <property type="entry name" value="G PROTEIN-COUPLED RECEPTOR 25"/>
    <property type="match status" value="1"/>
</dbReference>
<evidence type="ECO:0000259" key="12">
    <source>
        <dbReference type="PROSITE" id="PS50262"/>
    </source>
</evidence>
<dbReference type="OrthoDB" id="8935849at2759"/>
<evidence type="ECO:0000256" key="2">
    <source>
        <dbReference type="ARBA" id="ARBA00022692"/>
    </source>
</evidence>
<dbReference type="RefSeq" id="XP_012687442.1">
    <property type="nucleotide sequence ID" value="XM_012831988.3"/>
</dbReference>
<dbReference type="PROSITE" id="PS50262">
    <property type="entry name" value="G_PROTEIN_RECEP_F1_2"/>
    <property type="match status" value="1"/>
</dbReference>
<dbReference type="PRINTS" id="PR00237">
    <property type="entry name" value="GPCRRHODOPSN"/>
</dbReference>
<dbReference type="GO" id="GO:0006955">
    <property type="term" value="P:immune response"/>
    <property type="evidence" value="ECO:0007669"/>
    <property type="project" value="TreeGrafter"/>
</dbReference>
<dbReference type="InterPro" id="IPR050119">
    <property type="entry name" value="CCR1-9-like"/>
</dbReference>
<evidence type="ECO:0000256" key="4">
    <source>
        <dbReference type="ARBA" id="ARBA00023040"/>
    </source>
</evidence>
<sequence>MTPARQPDHREANESFYMTMSPDMVTTSGYDHGDAKGSFYMTTSSDYDYSDYVTFPAEAESGLLQAIPILYFLMFFMGCLGNLCVLAVLGRGGGRKRLVDTFVMNLAAADLVFVVTLPLWAVSAALDHKWHFGEPLCRISSLVIAVNRFSNVAFLTCMSVDRYLAVVRQLDSRFLRSGRCVRVTCTLVWMLALVLGAPALFFRHVDERGMCVDSDDSAWFQTYSLAMVLLAFVGPVAVILLCYGAICLHLQRHCSLSTNPHMQARRRHTLKIVLAIVTAFVVSWLPYSVCRVTLVVLWLGGGDPGVALQEALVTSSCLAFLNSCANPPIYLLLDRHFRRRAAHLALACLGHRGGGGAHDSLSTADSLSGSTATRSRLHSLNLKT</sequence>
<keyword evidence="3 11" id="KW-1133">Transmembrane helix</keyword>
<evidence type="ECO:0000313" key="13">
    <source>
        <dbReference type="Proteomes" id="UP000515152"/>
    </source>
</evidence>
<feature type="transmembrane region" description="Helical" evidence="11">
    <location>
        <begin position="272"/>
        <end position="299"/>
    </location>
</feature>
<feature type="transmembrane region" description="Helical" evidence="11">
    <location>
        <begin position="181"/>
        <end position="202"/>
    </location>
</feature>
<keyword evidence="6" id="KW-1015">Disulfide bond</keyword>
<evidence type="ECO:0000256" key="9">
    <source>
        <dbReference type="ARBA" id="ARBA00023224"/>
    </source>
</evidence>
<dbReference type="GO" id="GO:0007204">
    <property type="term" value="P:positive regulation of cytosolic calcium ion concentration"/>
    <property type="evidence" value="ECO:0007669"/>
    <property type="project" value="TreeGrafter"/>
</dbReference>
<evidence type="ECO:0000256" key="7">
    <source>
        <dbReference type="ARBA" id="ARBA00023170"/>
    </source>
</evidence>
<dbReference type="InterPro" id="IPR000276">
    <property type="entry name" value="GPCR_Rhodpsn"/>
</dbReference>
<organism evidence="13 14">
    <name type="scientific">Clupea harengus</name>
    <name type="common">Atlantic herring</name>
    <dbReference type="NCBI Taxonomy" id="7950"/>
    <lineage>
        <taxon>Eukaryota</taxon>
        <taxon>Metazoa</taxon>
        <taxon>Chordata</taxon>
        <taxon>Craniata</taxon>
        <taxon>Vertebrata</taxon>
        <taxon>Euteleostomi</taxon>
        <taxon>Actinopterygii</taxon>
        <taxon>Neopterygii</taxon>
        <taxon>Teleostei</taxon>
        <taxon>Clupei</taxon>
        <taxon>Clupeiformes</taxon>
        <taxon>Clupeoidei</taxon>
        <taxon>Clupeidae</taxon>
        <taxon>Clupea</taxon>
    </lineage>
</organism>
<dbReference type="KEGG" id="char:105904148"/>
<dbReference type="GO" id="GO:0019722">
    <property type="term" value="P:calcium-mediated signaling"/>
    <property type="evidence" value="ECO:0007669"/>
    <property type="project" value="TreeGrafter"/>
</dbReference>
<evidence type="ECO:0000256" key="8">
    <source>
        <dbReference type="ARBA" id="ARBA00023180"/>
    </source>
</evidence>
<keyword evidence="2 10" id="KW-0812">Transmembrane</keyword>
<dbReference type="InterPro" id="IPR000248">
    <property type="entry name" value="ATII_rcpt"/>
</dbReference>
<dbReference type="PROSITE" id="PS00237">
    <property type="entry name" value="G_PROTEIN_RECEP_F1_1"/>
    <property type="match status" value="1"/>
</dbReference>
<evidence type="ECO:0000256" key="1">
    <source>
        <dbReference type="ARBA" id="ARBA00004141"/>
    </source>
</evidence>
<dbReference type="GO" id="GO:0016493">
    <property type="term" value="F:C-C chemokine receptor activity"/>
    <property type="evidence" value="ECO:0007669"/>
    <property type="project" value="TreeGrafter"/>
</dbReference>
<proteinExistence type="inferred from homology"/>
<dbReference type="GO" id="GO:0060326">
    <property type="term" value="P:cell chemotaxis"/>
    <property type="evidence" value="ECO:0007669"/>
    <property type="project" value="TreeGrafter"/>
</dbReference>
<dbReference type="InterPro" id="IPR017452">
    <property type="entry name" value="GPCR_Rhodpsn_7TM"/>
</dbReference>
<dbReference type="GO" id="GO:0009897">
    <property type="term" value="C:external side of plasma membrane"/>
    <property type="evidence" value="ECO:0007669"/>
    <property type="project" value="TreeGrafter"/>
</dbReference>
<evidence type="ECO:0000313" key="14">
    <source>
        <dbReference type="RefSeq" id="XP_012687442.1"/>
    </source>
</evidence>
<evidence type="ECO:0000256" key="11">
    <source>
        <dbReference type="SAM" id="Phobius"/>
    </source>
</evidence>
<accession>A0A6P3W3V8</accession>
<protein>
    <submittedName>
        <fullName evidence="14">Probable G-protein coupled receptor 25</fullName>
    </submittedName>
</protein>
<reference evidence="14" key="1">
    <citation type="submission" date="2025-08" db="UniProtKB">
        <authorList>
            <consortium name="RefSeq"/>
        </authorList>
    </citation>
    <scope>IDENTIFICATION</scope>
</reference>
<dbReference type="Gene3D" id="1.20.1070.10">
    <property type="entry name" value="Rhodopsin 7-helix transmembrane proteins"/>
    <property type="match status" value="1"/>
</dbReference>
<evidence type="ECO:0000256" key="3">
    <source>
        <dbReference type="ARBA" id="ARBA00022989"/>
    </source>
</evidence>
<dbReference type="PANTHER" id="PTHR10489">
    <property type="entry name" value="CELL ADHESION MOLECULE"/>
    <property type="match status" value="1"/>
</dbReference>
<keyword evidence="4 10" id="KW-0297">G-protein coupled receptor</keyword>
<feature type="domain" description="G-protein coupled receptors family 1 profile" evidence="12">
    <location>
        <begin position="81"/>
        <end position="330"/>
    </location>
</feature>
<comment type="similarity">
    <text evidence="10">Belongs to the G-protein coupled receptor 1 family.</text>
</comment>
<evidence type="ECO:0000256" key="10">
    <source>
        <dbReference type="RuleBase" id="RU000688"/>
    </source>
</evidence>
<feature type="transmembrane region" description="Helical" evidence="11">
    <location>
        <begin position="102"/>
        <end position="122"/>
    </location>
</feature>
<dbReference type="PRINTS" id="PR00241">
    <property type="entry name" value="ANGIOTENSINR"/>
</dbReference>
<keyword evidence="8" id="KW-0325">Glycoprotein</keyword>
<evidence type="ECO:0000256" key="5">
    <source>
        <dbReference type="ARBA" id="ARBA00023136"/>
    </source>
</evidence>
<evidence type="ECO:0000256" key="6">
    <source>
        <dbReference type="ARBA" id="ARBA00023157"/>
    </source>
</evidence>
<keyword evidence="7 10" id="KW-0675">Receptor</keyword>
<keyword evidence="9 10" id="KW-0807">Transducer</keyword>
<feature type="transmembrane region" description="Helical" evidence="11">
    <location>
        <begin position="222"/>
        <end position="251"/>
    </location>
</feature>
<dbReference type="Proteomes" id="UP000515152">
    <property type="component" value="Chromosome 5"/>
</dbReference>
<keyword evidence="13" id="KW-1185">Reference proteome</keyword>
<keyword evidence="5 11" id="KW-0472">Membrane</keyword>
<dbReference type="SUPFAM" id="SSF81321">
    <property type="entry name" value="Family A G protein-coupled receptor-like"/>
    <property type="match status" value="1"/>
</dbReference>
<comment type="subcellular location">
    <subcellularLocation>
        <location evidence="1">Membrane</location>
        <topology evidence="1">Multi-pass membrane protein</topology>
    </subcellularLocation>
</comment>
<dbReference type="GO" id="GO:0019957">
    <property type="term" value="F:C-C chemokine binding"/>
    <property type="evidence" value="ECO:0007669"/>
    <property type="project" value="TreeGrafter"/>
</dbReference>
<name>A0A6P3W3V8_CLUHA</name>
<dbReference type="CTD" id="2848"/>
<feature type="transmembrane region" description="Helical" evidence="11">
    <location>
        <begin position="311"/>
        <end position="333"/>
    </location>
</feature>
<feature type="transmembrane region" description="Helical" evidence="11">
    <location>
        <begin position="142"/>
        <end position="160"/>
    </location>
</feature>
<feature type="transmembrane region" description="Helical" evidence="11">
    <location>
        <begin position="69"/>
        <end position="90"/>
    </location>
</feature>
<gene>
    <name evidence="14" type="primary">gpr25</name>
</gene>